<accession>A0A918S4P9</accession>
<feature type="transmembrane region" description="Helical" evidence="6">
    <location>
        <begin position="21"/>
        <end position="41"/>
    </location>
</feature>
<keyword evidence="5 6" id="KW-0472">Membrane</keyword>
<evidence type="ECO:0000256" key="5">
    <source>
        <dbReference type="ARBA" id="ARBA00023136"/>
    </source>
</evidence>
<comment type="subcellular location">
    <subcellularLocation>
        <location evidence="1">Cell membrane</location>
        <topology evidence="1">Multi-pass membrane protein</topology>
    </subcellularLocation>
</comment>
<proteinExistence type="predicted"/>
<protein>
    <submittedName>
        <fullName evidence="7">Cytochrome c oxidase subunit IV</fullName>
    </submittedName>
</protein>
<feature type="transmembrane region" description="Helical" evidence="6">
    <location>
        <begin position="89"/>
        <end position="107"/>
    </location>
</feature>
<dbReference type="Proteomes" id="UP000610456">
    <property type="component" value="Unassembled WGS sequence"/>
</dbReference>
<dbReference type="InterPro" id="IPR036259">
    <property type="entry name" value="MFS_trans_sf"/>
</dbReference>
<evidence type="ECO:0000313" key="8">
    <source>
        <dbReference type="Proteomes" id="UP000610456"/>
    </source>
</evidence>
<evidence type="ECO:0000256" key="6">
    <source>
        <dbReference type="SAM" id="Phobius"/>
    </source>
</evidence>
<keyword evidence="3 6" id="KW-0812">Transmembrane</keyword>
<dbReference type="RefSeq" id="WP_189602766.1">
    <property type="nucleotide sequence ID" value="NZ_BMXB01000001.1"/>
</dbReference>
<reference evidence="7" key="1">
    <citation type="journal article" date="2014" name="Int. J. Syst. Evol. Microbiol.">
        <title>Complete genome sequence of Corynebacterium casei LMG S-19264T (=DSM 44701T), isolated from a smear-ripened cheese.</title>
        <authorList>
            <consortium name="US DOE Joint Genome Institute (JGI-PGF)"/>
            <person name="Walter F."/>
            <person name="Albersmeier A."/>
            <person name="Kalinowski J."/>
            <person name="Ruckert C."/>
        </authorList>
    </citation>
    <scope>NUCLEOTIDE SEQUENCE</scope>
    <source>
        <strain evidence="7">KCTC 12719</strain>
    </source>
</reference>
<evidence type="ECO:0000256" key="2">
    <source>
        <dbReference type="ARBA" id="ARBA00022475"/>
    </source>
</evidence>
<name>A0A918S4P9_9FLAO</name>
<evidence type="ECO:0000313" key="7">
    <source>
        <dbReference type="EMBL" id="GHA24370.1"/>
    </source>
</evidence>
<dbReference type="Pfam" id="PF03626">
    <property type="entry name" value="COX4_pro"/>
    <property type="match status" value="1"/>
</dbReference>
<comment type="caution">
    <text evidence="7">The sequence shown here is derived from an EMBL/GenBank/DDBJ whole genome shotgun (WGS) entry which is preliminary data.</text>
</comment>
<evidence type="ECO:0000256" key="1">
    <source>
        <dbReference type="ARBA" id="ARBA00004651"/>
    </source>
</evidence>
<keyword evidence="4 6" id="KW-1133">Transmembrane helix</keyword>
<keyword evidence="2" id="KW-1003">Cell membrane</keyword>
<dbReference type="GO" id="GO:0005886">
    <property type="term" value="C:plasma membrane"/>
    <property type="evidence" value="ECO:0007669"/>
    <property type="project" value="UniProtKB-SubCell"/>
</dbReference>
<evidence type="ECO:0000256" key="3">
    <source>
        <dbReference type="ARBA" id="ARBA00022692"/>
    </source>
</evidence>
<sequence>MANNNSAHTHDHQYESHTKRIWSVFIILSIVTLVEVILGIIKPDFLMHTYFISLKLINWIFILLTIYKAYLITWAFMHMESEKKGLRRSVVWTAVFLIIYLIFILLTEGDYVYEVMNRGQVAWDF</sequence>
<dbReference type="AlphaFoldDB" id="A0A918S4P9"/>
<organism evidence="7 8">
    <name type="scientific">Salinimicrobium marinum</name>
    <dbReference type="NCBI Taxonomy" id="680283"/>
    <lineage>
        <taxon>Bacteria</taxon>
        <taxon>Pseudomonadati</taxon>
        <taxon>Bacteroidota</taxon>
        <taxon>Flavobacteriia</taxon>
        <taxon>Flavobacteriales</taxon>
        <taxon>Flavobacteriaceae</taxon>
        <taxon>Salinimicrobium</taxon>
    </lineage>
</organism>
<dbReference type="SUPFAM" id="SSF103473">
    <property type="entry name" value="MFS general substrate transporter"/>
    <property type="match status" value="1"/>
</dbReference>
<reference evidence="7" key="2">
    <citation type="submission" date="2020-09" db="EMBL/GenBank/DDBJ databases">
        <authorList>
            <person name="Sun Q."/>
            <person name="Kim S."/>
        </authorList>
    </citation>
    <scope>NUCLEOTIDE SEQUENCE</scope>
    <source>
        <strain evidence="7">KCTC 12719</strain>
    </source>
</reference>
<gene>
    <name evidence="7" type="ORF">GCM10007103_02010</name>
</gene>
<dbReference type="EMBL" id="BMXB01000001">
    <property type="protein sequence ID" value="GHA24370.1"/>
    <property type="molecule type" value="Genomic_DNA"/>
</dbReference>
<dbReference type="InterPro" id="IPR005171">
    <property type="entry name" value="Cyt_c_oxidase_su4_prok"/>
</dbReference>
<feature type="transmembrane region" description="Helical" evidence="6">
    <location>
        <begin position="56"/>
        <end position="77"/>
    </location>
</feature>
<evidence type="ECO:0000256" key="4">
    <source>
        <dbReference type="ARBA" id="ARBA00022989"/>
    </source>
</evidence>
<keyword evidence="8" id="KW-1185">Reference proteome</keyword>